<evidence type="ECO:0000313" key="3">
    <source>
        <dbReference type="EMBL" id="GMT08075.1"/>
    </source>
</evidence>
<dbReference type="AlphaFoldDB" id="A0AAV5ULR4"/>
<feature type="domain" description="Glycoside hydrolase family 31 N-terminal" evidence="2">
    <location>
        <begin position="75"/>
        <end position="176"/>
    </location>
</feature>
<evidence type="ECO:0000256" key="1">
    <source>
        <dbReference type="SAM" id="SignalP"/>
    </source>
</evidence>
<keyword evidence="1" id="KW-0732">Signal</keyword>
<dbReference type="InterPro" id="IPR025887">
    <property type="entry name" value="Glyco_hydro_31_N_dom"/>
</dbReference>
<dbReference type="EMBL" id="BTSX01000007">
    <property type="protein sequence ID" value="GMT08075.1"/>
    <property type="molecule type" value="Genomic_DNA"/>
</dbReference>
<protein>
    <recommendedName>
        <fullName evidence="2">Glycoside hydrolase family 31 N-terminal domain-containing protein</fullName>
    </recommendedName>
</protein>
<dbReference type="Pfam" id="PF13802">
    <property type="entry name" value="Gal_mutarotas_2"/>
    <property type="match status" value="1"/>
</dbReference>
<dbReference type="Proteomes" id="UP001432027">
    <property type="component" value="Unassembled WGS sequence"/>
</dbReference>
<reference evidence="3" key="1">
    <citation type="submission" date="2023-10" db="EMBL/GenBank/DDBJ databases">
        <title>Genome assembly of Pristionchus species.</title>
        <authorList>
            <person name="Yoshida K."/>
            <person name="Sommer R.J."/>
        </authorList>
    </citation>
    <scope>NUCLEOTIDE SEQUENCE</scope>
    <source>
        <strain evidence="3">RS0144</strain>
    </source>
</reference>
<feature type="non-terminal residue" evidence="3">
    <location>
        <position position="198"/>
    </location>
</feature>
<gene>
    <name evidence="3" type="ORF">PENTCL1PPCAC_30249</name>
</gene>
<proteinExistence type="predicted"/>
<feature type="non-terminal residue" evidence="3">
    <location>
        <position position="1"/>
    </location>
</feature>
<name>A0AAV5ULR4_9BILA</name>
<feature type="chain" id="PRO_5043630131" description="Glycoside hydrolase family 31 N-terminal domain-containing protein" evidence="1">
    <location>
        <begin position="20"/>
        <end position="198"/>
    </location>
</feature>
<evidence type="ECO:0000259" key="2">
    <source>
        <dbReference type="Pfam" id="PF13802"/>
    </source>
</evidence>
<dbReference type="Gene3D" id="2.60.40.1760">
    <property type="entry name" value="glycosyl hydrolase (family 31)"/>
    <property type="match status" value="1"/>
</dbReference>
<comment type="caution">
    <text evidence="3">The sequence shown here is derived from an EMBL/GenBank/DDBJ whole genome shotgun (WGS) entry which is preliminary data.</text>
</comment>
<keyword evidence="4" id="KW-1185">Reference proteome</keyword>
<feature type="signal peptide" evidence="1">
    <location>
        <begin position="1"/>
        <end position="19"/>
    </location>
</feature>
<sequence length="198" mass="22497">ASLCFAALTLLALAGFSEAVDRGKFKSCTHSGFCKRHRAQKEPTGYEVVADSISLNNTAVNAVLRSKEAGNKLKLSVVTMEDSTVRIHIDDESENPIKPRFQPVDVFDEGQPRQQKIKKHDQDENSITVMTKDGHKVVIFMIPFRIDIYSNNRIVASINSKELLKFEHYRRGRKPKKDGEGFWEEDFGESRDLKPWVS</sequence>
<accession>A0AAV5ULR4</accession>
<organism evidence="3 4">
    <name type="scientific">Pristionchus entomophagus</name>
    <dbReference type="NCBI Taxonomy" id="358040"/>
    <lineage>
        <taxon>Eukaryota</taxon>
        <taxon>Metazoa</taxon>
        <taxon>Ecdysozoa</taxon>
        <taxon>Nematoda</taxon>
        <taxon>Chromadorea</taxon>
        <taxon>Rhabditida</taxon>
        <taxon>Rhabditina</taxon>
        <taxon>Diplogasteromorpha</taxon>
        <taxon>Diplogasteroidea</taxon>
        <taxon>Neodiplogasteridae</taxon>
        <taxon>Pristionchus</taxon>
    </lineage>
</organism>
<evidence type="ECO:0000313" key="4">
    <source>
        <dbReference type="Proteomes" id="UP001432027"/>
    </source>
</evidence>